<evidence type="ECO:0000313" key="3">
    <source>
        <dbReference type="EMBL" id="MXV19509.1"/>
    </source>
</evidence>
<evidence type="ECO:0000313" key="4">
    <source>
        <dbReference type="Proteomes" id="UP000430519"/>
    </source>
</evidence>
<dbReference type="Proteomes" id="UP000430519">
    <property type="component" value="Unassembled WGS sequence"/>
</dbReference>
<evidence type="ECO:0000256" key="1">
    <source>
        <dbReference type="SAM" id="MobiDB-lite"/>
    </source>
</evidence>
<dbReference type="InterPro" id="IPR041067">
    <property type="entry name" value="VCPO_N"/>
</dbReference>
<organism evidence="3 4">
    <name type="scientific">Deinococcus xianganensis</name>
    <dbReference type="NCBI Taxonomy" id="1507289"/>
    <lineage>
        <taxon>Bacteria</taxon>
        <taxon>Thermotogati</taxon>
        <taxon>Deinococcota</taxon>
        <taxon>Deinococci</taxon>
        <taxon>Deinococcales</taxon>
        <taxon>Deinococcaceae</taxon>
        <taxon>Deinococcus</taxon>
    </lineage>
</organism>
<dbReference type="InterPro" id="IPR052559">
    <property type="entry name" value="V-haloperoxidase"/>
</dbReference>
<dbReference type="SUPFAM" id="SSF48317">
    <property type="entry name" value="Acid phosphatase/Vanadium-dependent haloperoxidase"/>
    <property type="match status" value="1"/>
</dbReference>
<dbReference type="Pfam" id="PF17897">
    <property type="entry name" value="VCPO_N"/>
    <property type="match status" value="1"/>
</dbReference>
<sequence>MSDTILLWNAAALDANRTSHTLEQGEQMGPPLSARALAITHLAMYDAFVHASGAATTLQPYGPLPAAAGVTSGQSLDPSAAISAAAHRALICLYPSQRARFDDLRGSLNLPDSASTQLGEAVADALYAQRARDPRSDAGAYAPGTRRGCHRPDPDHPDQGFHAAEYGHAALFAAGQRFELARPPSPGHREAEYVQALRQVRAKGIRPDLTATLPAGNAPRTTDETLMGVYWAYDGAHRLGTPPRLYNQIVRQIAVQRQNTLEQNARLFALVNAALADAGILAWREKYRHDLWRPVLGVREHDPSMGPDAQGGNTLDPLCDPDWLPLGAPATNRTAKNFTPNFPAYPSGHATFGAAALHMVRLFYGVGGQLKDGSAGPDDLFSGQSFVSEECNGVNRDHTGAVRARHARSFPDGLWGMIRENGLSRVFLGVHWVFDAFMLDGKGHPDLQQHEDGKPFGGVPLGMQIAEDIFTRSGAAPWRSPVQAESVPMSSSGAATYTSQLHRSS</sequence>
<accession>A0A6I4YAV4</accession>
<evidence type="ECO:0000259" key="2">
    <source>
        <dbReference type="Pfam" id="PF17897"/>
    </source>
</evidence>
<proteinExistence type="predicted"/>
<feature type="domain" description="Vanadium chloroperoxidase N-terminal" evidence="2">
    <location>
        <begin position="4"/>
        <end position="156"/>
    </location>
</feature>
<dbReference type="GO" id="GO:0004601">
    <property type="term" value="F:peroxidase activity"/>
    <property type="evidence" value="ECO:0007669"/>
    <property type="project" value="InterPro"/>
</dbReference>
<comment type="caution">
    <text evidence="3">The sequence shown here is derived from an EMBL/GenBank/DDBJ whole genome shotgun (WGS) entry which is preliminary data.</text>
</comment>
<gene>
    <name evidence="3" type="ORF">GLX28_07675</name>
</gene>
<keyword evidence="4" id="KW-1185">Reference proteome</keyword>
<reference evidence="3 4" key="1">
    <citation type="submission" date="2019-11" db="EMBL/GenBank/DDBJ databases">
        <title>Genome sequence of Deinococcus xianganensis Y35, AI-2 producing algicidal bacterium, isolated from lake water.</title>
        <authorList>
            <person name="Li Y."/>
        </authorList>
    </citation>
    <scope>NUCLEOTIDE SEQUENCE [LARGE SCALE GENOMIC DNA]</scope>
    <source>
        <strain evidence="3 4">Y35</strain>
    </source>
</reference>
<dbReference type="PANTHER" id="PTHR34599">
    <property type="entry name" value="PEROXIDASE-RELATED"/>
    <property type="match status" value="1"/>
</dbReference>
<dbReference type="AlphaFoldDB" id="A0A6I4YAV4"/>
<dbReference type="InterPro" id="IPR036938">
    <property type="entry name" value="PAP2/HPO_sf"/>
</dbReference>
<name>A0A6I4YAV4_9DEIO</name>
<dbReference type="PANTHER" id="PTHR34599:SF1">
    <property type="entry name" value="PHOSPHATIDIC ACID PHOSPHATASE TYPE 2_HALOPEROXIDASE DOMAIN-CONTAINING PROTEIN"/>
    <property type="match status" value="1"/>
</dbReference>
<dbReference type="InterPro" id="IPR016119">
    <property type="entry name" value="Br/Cl_peroxidase_C"/>
</dbReference>
<dbReference type="EMBL" id="WVHK01000020">
    <property type="protein sequence ID" value="MXV19509.1"/>
    <property type="molecule type" value="Genomic_DNA"/>
</dbReference>
<protein>
    <submittedName>
        <fullName evidence="3">Phosphatase PAP2 family protein</fullName>
    </submittedName>
</protein>
<dbReference type="RefSeq" id="WP_160978247.1">
    <property type="nucleotide sequence ID" value="NZ_WVHK01000020.1"/>
</dbReference>
<feature type="region of interest" description="Disordered" evidence="1">
    <location>
        <begin position="480"/>
        <end position="505"/>
    </location>
</feature>
<feature type="region of interest" description="Disordered" evidence="1">
    <location>
        <begin position="133"/>
        <end position="154"/>
    </location>
</feature>
<dbReference type="Gene3D" id="1.10.606.10">
    <property type="entry name" value="Vanadium-containing Chloroperoxidase, domain 2"/>
    <property type="match status" value="1"/>
</dbReference>
<feature type="compositionally biased region" description="Polar residues" evidence="1">
    <location>
        <begin position="488"/>
        <end position="505"/>
    </location>
</feature>
<dbReference type="CDD" id="cd03398">
    <property type="entry name" value="PAP2_haloperoxidase"/>
    <property type="match status" value="1"/>
</dbReference>